<comment type="caution">
    <text evidence="1">The sequence shown here is derived from an EMBL/GenBank/DDBJ whole genome shotgun (WGS) entry which is preliminary data.</text>
</comment>
<evidence type="ECO:0000313" key="2">
    <source>
        <dbReference type="Proteomes" id="UP000712600"/>
    </source>
</evidence>
<accession>A0A8S9NS33</accession>
<dbReference type="AlphaFoldDB" id="A0A8S9NS33"/>
<name>A0A8S9NS33_BRACR</name>
<protein>
    <submittedName>
        <fullName evidence="1">Uncharacterized protein</fullName>
    </submittedName>
</protein>
<dbReference type="Proteomes" id="UP000712600">
    <property type="component" value="Unassembled WGS sequence"/>
</dbReference>
<dbReference type="EMBL" id="QGKX02001521">
    <property type="protein sequence ID" value="KAF3507704.1"/>
    <property type="molecule type" value="Genomic_DNA"/>
</dbReference>
<proteinExistence type="predicted"/>
<sequence length="124" mass="14221">MQQKEFSHYSPLPVYNYVFCNISNTRTVIVYLSLWDGVASTFRGLLNSGDKSQFVVVVNPVNPKIFGDFCREPLSQLHTSYQILFDTDLPEVKEFTTNSGGQRFFPVLITGKGLRKRMLCQFEI</sequence>
<evidence type="ECO:0000313" key="1">
    <source>
        <dbReference type="EMBL" id="KAF3507704.1"/>
    </source>
</evidence>
<gene>
    <name evidence="1" type="ORF">F2Q69_00005643</name>
</gene>
<organism evidence="1 2">
    <name type="scientific">Brassica cretica</name>
    <name type="common">Mustard</name>
    <dbReference type="NCBI Taxonomy" id="69181"/>
    <lineage>
        <taxon>Eukaryota</taxon>
        <taxon>Viridiplantae</taxon>
        <taxon>Streptophyta</taxon>
        <taxon>Embryophyta</taxon>
        <taxon>Tracheophyta</taxon>
        <taxon>Spermatophyta</taxon>
        <taxon>Magnoliopsida</taxon>
        <taxon>eudicotyledons</taxon>
        <taxon>Gunneridae</taxon>
        <taxon>Pentapetalae</taxon>
        <taxon>rosids</taxon>
        <taxon>malvids</taxon>
        <taxon>Brassicales</taxon>
        <taxon>Brassicaceae</taxon>
        <taxon>Brassiceae</taxon>
        <taxon>Brassica</taxon>
    </lineage>
</organism>
<reference evidence="1" key="1">
    <citation type="submission" date="2019-12" db="EMBL/GenBank/DDBJ databases">
        <title>Genome sequencing and annotation of Brassica cretica.</title>
        <authorList>
            <person name="Studholme D.J."/>
            <person name="Sarris P."/>
        </authorList>
    </citation>
    <scope>NUCLEOTIDE SEQUENCE</scope>
    <source>
        <strain evidence="1">PFS-109/04</strain>
        <tissue evidence="1">Leaf</tissue>
    </source>
</reference>